<dbReference type="GO" id="GO:0046872">
    <property type="term" value="F:metal ion binding"/>
    <property type="evidence" value="ECO:0007669"/>
    <property type="project" value="UniProtKB-UniRule"/>
</dbReference>
<evidence type="ECO:0000313" key="20">
    <source>
        <dbReference type="Proteomes" id="UP000011523"/>
    </source>
</evidence>
<evidence type="ECO:0000256" key="5">
    <source>
        <dbReference type="ARBA" id="ARBA00022692"/>
    </source>
</evidence>
<dbReference type="CDD" id="cd06164">
    <property type="entry name" value="S2P-M50_SpoIVFB_CBS"/>
    <property type="match status" value="1"/>
</dbReference>
<proteinExistence type="inferred from homology"/>
<evidence type="ECO:0000256" key="1">
    <source>
        <dbReference type="ARBA" id="ARBA00004651"/>
    </source>
</evidence>
<keyword evidence="11 14" id="KW-0482">Metalloprotease</keyword>
<feature type="transmembrane region" description="Helical" evidence="14">
    <location>
        <begin position="120"/>
        <end position="143"/>
    </location>
</feature>
<comment type="subcellular location">
    <subcellularLocation>
        <location evidence="1 14">Cell membrane</location>
        <topology evidence="1 14">Multi-pass membrane protein</topology>
    </subcellularLocation>
</comment>
<keyword evidence="20" id="KW-1185">Reference proteome</keyword>
<gene>
    <name evidence="19" type="ORF">C472_06575</name>
</gene>
<feature type="binding site" evidence="16">
    <location>
        <position position="79"/>
    </location>
    <ligand>
        <name>Zn(2+)</name>
        <dbReference type="ChEBI" id="CHEBI:29105"/>
        <note>catalytic</note>
    </ligand>
</feature>
<dbReference type="Pfam" id="PF00571">
    <property type="entry name" value="CBS"/>
    <property type="match status" value="2"/>
</dbReference>
<comment type="caution">
    <text evidence="19">The sequence shown here is derived from an EMBL/GenBank/DDBJ whole genome shotgun (WGS) entry which is preliminary data.</text>
</comment>
<evidence type="ECO:0000256" key="9">
    <source>
        <dbReference type="ARBA" id="ARBA00022833"/>
    </source>
</evidence>
<keyword evidence="10 14" id="KW-1133">Transmembrane helix</keyword>
<evidence type="ECO:0000256" key="3">
    <source>
        <dbReference type="ARBA" id="ARBA00022475"/>
    </source>
</evidence>
<evidence type="ECO:0000256" key="10">
    <source>
        <dbReference type="ARBA" id="ARBA00022989"/>
    </source>
</evidence>
<evidence type="ECO:0000256" key="17">
    <source>
        <dbReference type="PROSITE-ProRule" id="PRU00703"/>
    </source>
</evidence>
<evidence type="ECO:0000256" key="15">
    <source>
        <dbReference type="PIRSR" id="PIRSR006404-1"/>
    </source>
</evidence>
<dbReference type="OrthoDB" id="12044at2157"/>
<dbReference type="Gene3D" id="3.10.580.10">
    <property type="entry name" value="CBS-domain"/>
    <property type="match status" value="2"/>
</dbReference>
<feature type="active site" evidence="15">
    <location>
        <position position="80"/>
    </location>
</feature>
<evidence type="ECO:0000256" key="2">
    <source>
        <dbReference type="ARBA" id="ARBA00007931"/>
    </source>
</evidence>
<dbReference type="GO" id="GO:0008237">
    <property type="term" value="F:metallopeptidase activity"/>
    <property type="evidence" value="ECO:0007669"/>
    <property type="project" value="UniProtKB-UniRule"/>
</dbReference>
<evidence type="ECO:0000256" key="6">
    <source>
        <dbReference type="ARBA" id="ARBA00022723"/>
    </source>
</evidence>
<keyword evidence="4 14" id="KW-0645">Protease</keyword>
<accession>M0DT92</accession>
<evidence type="ECO:0000256" key="7">
    <source>
        <dbReference type="ARBA" id="ARBA00022737"/>
    </source>
</evidence>
<keyword evidence="8 14" id="KW-0378">Hydrolase</keyword>
<feature type="transmembrane region" description="Helical" evidence="14">
    <location>
        <begin position="12"/>
        <end position="32"/>
    </location>
</feature>
<keyword evidence="7" id="KW-0677">Repeat</keyword>
<dbReference type="InterPro" id="IPR016483">
    <property type="entry name" value="UCP006404_Pept_M50_CBS"/>
</dbReference>
<feature type="domain" description="CBS" evidence="18">
    <location>
        <begin position="260"/>
        <end position="317"/>
    </location>
</feature>
<evidence type="ECO:0000256" key="4">
    <source>
        <dbReference type="ARBA" id="ARBA00022670"/>
    </source>
</evidence>
<dbReference type="Pfam" id="PF02163">
    <property type="entry name" value="Peptidase_M50"/>
    <property type="match status" value="2"/>
</dbReference>
<feature type="binding site" evidence="16">
    <location>
        <position position="83"/>
    </location>
    <ligand>
        <name>Zn(2+)</name>
        <dbReference type="ChEBI" id="CHEBI:29105"/>
        <note>catalytic</note>
    </ligand>
</feature>
<dbReference type="PATRIC" id="fig|1227485.3.peg.1269"/>
<dbReference type="AlphaFoldDB" id="M0DT92"/>
<dbReference type="PROSITE" id="PS51371">
    <property type="entry name" value="CBS"/>
    <property type="match status" value="2"/>
</dbReference>
<dbReference type="SUPFAM" id="SSF54631">
    <property type="entry name" value="CBS-domain pair"/>
    <property type="match status" value="1"/>
</dbReference>
<keyword evidence="12 17" id="KW-0129">CBS domain</keyword>
<protein>
    <recommendedName>
        <fullName evidence="14">Zinc metalloprotease</fullName>
    </recommendedName>
</protein>
<keyword evidence="9 14" id="KW-0862">Zinc</keyword>
<keyword evidence="3 14" id="KW-1003">Cell membrane</keyword>
<dbReference type="InterPro" id="IPR046342">
    <property type="entry name" value="CBS_dom_sf"/>
</dbReference>
<dbReference type="GO" id="GO:0006508">
    <property type="term" value="P:proteolysis"/>
    <property type="evidence" value="ECO:0007669"/>
    <property type="project" value="UniProtKB-KW"/>
</dbReference>
<evidence type="ECO:0000313" key="19">
    <source>
        <dbReference type="EMBL" id="ELZ38731.1"/>
    </source>
</evidence>
<dbReference type="PANTHER" id="PTHR39188:SF3">
    <property type="entry name" value="STAGE IV SPORULATION PROTEIN FB"/>
    <property type="match status" value="1"/>
</dbReference>
<evidence type="ECO:0000256" key="12">
    <source>
        <dbReference type="ARBA" id="ARBA00023122"/>
    </source>
</evidence>
<dbReference type="PIRSF" id="PIRSF006404">
    <property type="entry name" value="UCP006404_Pept_M50_CBS"/>
    <property type="match status" value="1"/>
</dbReference>
<evidence type="ECO:0000256" key="8">
    <source>
        <dbReference type="ARBA" id="ARBA00022801"/>
    </source>
</evidence>
<evidence type="ECO:0000256" key="13">
    <source>
        <dbReference type="ARBA" id="ARBA00023136"/>
    </source>
</evidence>
<dbReference type="CDD" id="cd04801">
    <property type="entry name" value="CBS_pair_peptidase_M50"/>
    <property type="match status" value="1"/>
</dbReference>
<feature type="binding site" evidence="16">
    <location>
        <position position="182"/>
    </location>
    <ligand>
        <name>Zn(2+)</name>
        <dbReference type="ChEBI" id="CHEBI:29105"/>
        <note>catalytic</note>
    </ligand>
</feature>
<organism evidence="19 20">
    <name type="scientific">Halorubrum tebenquichense DSM 14210</name>
    <dbReference type="NCBI Taxonomy" id="1227485"/>
    <lineage>
        <taxon>Archaea</taxon>
        <taxon>Methanobacteriati</taxon>
        <taxon>Methanobacteriota</taxon>
        <taxon>Stenosarchaea group</taxon>
        <taxon>Halobacteria</taxon>
        <taxon>Halobacteriales</taxon>
        <taxon>Haloferacaceae</taxon>
        <taxon>Halorubrum</taxon>
    </lineage>
</organism>
<reference evidence="19 20" key="1">
    <citation type="journal article" date="2014" name="PLoS Genet.">
        <title>Phylogenetically driven sequencing of extremely halophilic archaea reveals strategies for static and dynamic osmo-response.</title>
        <authorList>
            <person name="Becker E.A."/>
            <person name="Seitzer P.M."/>
            <person name="Tritt A."/>
            <person name="Larsen D."/>
            <person name="Krusor M."/>
            <person name="Yao A.I."/>
            <person name="Wu D."/>
            <person name="Madern D."/>
            <person name="Eisen J.A."/>
            <person name="Darling A.E."/>
            <person name="Facciotti M.T."/>
        </authorList>
    </citation>
    <scope>NUCLEOTIDE SEQUENCE [LARGE SCALE GENOMIC DNA]</scope>
    <source>
        <strain evidence="19 20">DSM 14210</strain>
    </source>
</reference>
<keyword evidence="6 14" id="KW-0479">Metal-binding</keyword>
<feature type="transmembrane region" description="Helical" evidence="14">
    <location>
        <begin position="155"/>
        <end position="176"/>
    </location>
</feature>
<evidence type="ECO:0000259" key="18">
    <source>
        <dbReference type="PROSITE" id="PS51371"/>
    </source>
</evidence>
<dbReference type="GO" id="GO:0005886">
    <property type="term" value="C:plasma membrane"/>
    <property type="evidence" value="ECO:0007669"/>
    <property type="project" value="UniProtKB-SubCell"/>
</dbReference>
<dbReference type="RefSeq" id="WP_006629002.1">
    <property type="nucleotide sequence ID" value="NZ_AOJD01000035.1"/>
</dbReference>
<dbReference type="EMBL" id="AOJD01000035">
    <property type="protein sequence ID" value="ELZ38731.1"/>
    <property type="molecule type" value="Genomic_DNA"/>
</dbReference>
<dbReference type="InterPro" id="IPR000644">
    <property type="entry name" value="CBS_dom"/>
</dbReference>
<dbReference type="InterPro" id="IPR008915">
    <property type="entry name" value="Peptidase_M50"/>
</dbReference>
<sequence>MRGIKIGSAFGIPIRLNWTFLFVLPLFAYLIGQQVGTIVEVMNEAAGLGVDAAVLASGPAPWFLGLAAAIGLFVGVLLHEFGHSLVAMRYGYEIESITLWLLGGLASFEEFPEDWKHEFWIAIAGPLVSVGVGIACYAVVFALPAGAGASVGVNAALFVFGYLALLNVVLAVFNMLPAFPMDGGRVLRALLARNQPHAQATQRAASVGKVFAFLMGIFGLFTGQLLLIVLAFFVYIAASGEAQQTTLKAAFEDVTVGDVMTPREDLHTVSGDASVAELMSRMFEERHTGYPVIDGDELVGMVTLEDARSIREVERDAYRVDDVMATDVVAAAPEADALTALQTMQEHGVGRLPVVDGDGELVGLISRSDLMTAFNIIQTGGTPRVIGGRRGVEEDTGVF</sequence>
<feature type="domain" description="CBS" evidence="18">
    <location>
        <begin position="324"/>
        <end position="384"/>
    </location>
</feature>
<feature type="transmembrane region" description="Helical" evidence="14">
    <location>
        <begin position="210"/>
        <end position="238"/>
    </location>
</feature>
<dbReference type="Proteomes" id="UP000011523">
    <property type="component" value="Unassembled WGS sequence"/>
</dbReference>
<name>M0DT92_9EURY</name>
<comment type="cofactor">
    <cofactor evidence="14 16">
        <name>Zn(2+)</name>
        <dbReference type="ChEBI" id="CHEBI:29105"/>
    </cofactor>
    <text evidence="14 16">Binds 1 zinc ion per subunit.</text>
</comment>
<dbReference type="SMART" id="SM00116">
    <property type="entry name" value="CBS"/>
    <property type="match status" value="2"/>
</dbReference>
<keyword evidence="5 14" id="KW-0812">Transmembrane</keyword>
<dbReference type="PANTHER" id="PTHR39188">
    <property type="entry name" value="MEMBRANE-ASSOCIATED ZINC METALLOPROTEASE M50B"/>
    <property type="match status" value="1"/>
</dbReference>
<keyword evidence="13 14" id="KW-0472">Membrane</keyword>
<evidence type="ECO:0000256" key="11">
    <source>
        <dbReference type="ARBA" id="ARBA00023049"/>
    </source>
</evidence>
<feature type="transmembrane region" description="Helical" evidence="14">
    <location>
        <begin position="52"/>
        <end position="78"/>
    </location>
</feature>
<evidence type="ECO:0000256" key="16">
    <source>
        <dbReference type="PIRSR" id="PIRSR006404-2"/>
    </source>
</evidence>
<comment type="similarity">
    <text evidence="2 14">Belongs to the peptidase M50B family.</text>
</comment>
<evidence type="ECO:0000256" key="14">
    <source>
        <dbReference type="PIRNR" id="PIRNR006404"/>
    </source>
</evidence>